<evidence type="ECO:0000313" key="2">
    <source>
        <dbReference type="EMBL" id="PIO28401.1"/>
    </source>
</evidence>
<proteinExistence type="predicted"/>
<accession>A0A2G9RMB2</accession>
<evidence type="ECO:0000256" key="1">
    <source>
        <dbReference type="SAM" id="MobiDB-lite"/>
    </source>
</evidence>
<dbReference type="EMBL" id="KV939778">
    <property type="protein sequence ID" value="PIO28401.1"/>
    <property type="molecule type" value="Genomic_DNA"/>
</dbReference>
<sequence>MLSGILGSLILAPRRLGEARNTPTPTGGEPGSAKKNRKIKVSYLPRISNLTKSLHVRSQRKSHKRPSKNMDVKKQPIRPTGRTSKAQRRRQTGKTGRNRE</sequence>
<organism evidence="2">
    <name type="scientific">Aquarana catesbeiana</name>
    <name type="common">American bullfrog</name>
    <name type="synonym">Rana catesbeiana</name>
    <dbReference type="NCBI Taxonomy" id="8400"/>
    <lineage>
        <taxon>Eukaryota</taxon>
        <taxon>Metazoa</taxon>
        <taxon>Chordata</taxon>
        <taxon>Craniata</taxon>
        <taxon>Vertebrata</taxon>
        <taxon>Euteleostomi</taxon>
        <taxon>Amphibia</taxon>
        <taxon>Batrachia</taxon>
        <taxon>Anura</taxon>
        <taxon>Neobatrachia</taxon>
        <taxon>Ranoidea</taxon>
        <taxon>Ranidae</taxon>
        <taxon>Aquarana</taxon>
    </lineage>
</organism>
<gene>
    <name evidence="2" type="ORF">AB205_0208560</name>
</gene>
<dbReference type="OrthoDB" id="551633at2759"/>
<protein>
    <submittedName>
        <fullName evidence="2">Uncharacterized protein</fullName>
    </submittedName>
</protein>
<name>A0A2G9RMB2_AQUCT</name>
<feature type="region of interest" description="Disordered" evidence="1">
    <location>
        <begin position="1"/>
        <end position="100"/>
    </location>
</feature>
<feature type="compositionally biased region" description="Basic residues" evidence="1">
    <location>
        <begin position="54"/>
        <end position="67"/>
    </location>
</feature>
<dbReference type="AlphaFoldDB" id="A0A2G9RMB2"/>
<reference evidence="2" key="1">
    <citation type="submission" date="2017-08" db="EMBL/GenBank/DDBJ databases">
        <title>Assembly of the North American Bullfrog Genome.</title>
        <authorList>
            <person name="Warren R.L."/>
            <person name="Vandervalk B.P."/>
            <person name="Kucuk E."/>
            <person name="Birol I."/>
            <person name="Helbing C."/>
            <person name="Pandoh P."/>
            <person name="Behsaz B."/>
            <person name="Mohamadi H."/>
            <person name="Chu J."/>
            <person name="Jackman S."/>
            <person name="Hammond S.A."/>
            <person name="Veldhoen N."/>
            <person name="Kirk H."/>
            <person name="Zhao Y."/>
            <person name="Coope R."/>
            <person name="Pleasance S."/>
            <person name="Moore R."/>
            <person name="Holt R."/>
        </authorList>
    </citation>
    <scope>NUCLEOTIDE SEQUENCE</scope>
    <source>
        <strain evidence="2">Bruno</strain>
        <tissue evidence="2">Liver</tissue>
    </source>
</reference>